<dbReference type="GO" id="GO:0003700">
    <property type="term" value="F:DNA-binding transcription factor activity"/>
    <property type="evidence" value="ECO:0007669"/>
    <property type="project" value="TreeGrafter"/>
</dbReference>
<dbReference type="Gene3D" id="1.10.10.10">
    <property type="entry name" value="Winged helix-like DNA-binding domain superfamily/Winged helix DNA-binding domain"/>
    <property type="match status" value="1"/>
</dbReference>
<dbReference type="Pfam" id="PF02082">
    <property type="entry name" value="Rrf2"/>
    <property type="match status" value="1"/>
</dbReference>
<dbReference type="PROSITE" id="PS51197">
    <property type="entry name" value="HTH_RRF2_2"/>
    <property type="match status" value="1"/>
</dbReference>
<sequence>MQLNRFTDLGLRVLIYLTQPPRPTPFTISEMADELMVSHNHLVKVVHFMGKQGWVQTTRGKGGGISLARPASEYRLGQVIKTLEQNTQQQIQLVDCHSTPCTLISICALKPALDQALQVFFDYLDQYTLADMIKTPLQQAIKGDNRIPVLDLMLAQ</sequence>
<proteinExistence type="predicted"/>
<dbReference type="AlphaFoldDB" id="A0A4Y7X9L4"/>
<dbReference type="PANTHER" id="PTHR33221">
    <property type="entry name" value="WINGED HELIX-TURN-HELIX TRANSCRIPTIONAL REGULATOR, RRF2 FAMILY"/>
    <property type="match status" value="1"/>
</dbReference>
<comment type="caution">
    <text evidence="2">The sequence shown here is derived from an EMBL/GenBank/DDBJ whole genome shotgun (WGS) entry which is preliminary data.</text>
</comment>
<dbReference type="GO" id="GO:0005829">
    <property type="term" value="C:cytosol"/>
    <property type="evidence" value="ECO:0007669"/>
    <property type="project" value="TreeGrafter"/>
</dbReference>
<dbReference type="OrthoDB" id="9795923at2"/>
<dbReference type="SUPFAM" id="SSF46785">
    <property type="entry name" value="Winged helix' DNA-binding domain"/>
    <property type="match status" value="1"/>
</dbReference>
<dbReference type="NCBIfam" id="TIGR00738">
    <property type="entry name" value="rrf2_super"/>
    <property type="match status" value="1"/>
</dbReference>
<gene>
    <name evidence="2" type="ORF">E2B99_12600</name>
</gene>
<dbReference type="InterPro" id="IPR036388">
    <property type="entry name" value="WH-like_DNA-bd_sf"/>
</dbReference>
<evidence type="ECO:0000313" key="3">
    <source>
        <dbReference type="Proteomes" id="UP000297834"/>
    </source>
</evidence>
<protein>
    <submittedName>
        <fullName evidence="2">Rrf2 family transcriptional regulator</fullName>
    </submittedName>
</protein>
<keyword evidence="1" id="KW-0238">DNA-binding</keyword>
<accession>A0A4Y7X9L4</accession>
<reference evidence="2 3" key="1">
    <citation type="submission" date="2019-03" db="EMBL/GenBank/DDBJ databases">
        <title>Alkanindiges illinoisensis: a potential pathogenic isolated from ascites of a gastric cancer patient with abdominal metastasis.</title>
        <authorList>
            <person name="Hu X."/>
            <person name="Yang B."/>
            <person name="Yan X."/>
            <person name="Lin L."/>
            <person name="Zhao H."/>
            <person name="Zhou F."/>
            <person name="Su B."/>
            <person name="Chen J."/>
            <person name="Rui Y."/>
            <person name="Wang Q."/>
            <person name="Zheng L."/>
        </authorList>
    </citation>
    <scope>NUCLEOTIDE SEQUENCE [LARGE SCALE GENOMIC DNA]</scope>
    <source>
        <strain evidence="2 3">NFYY 23406</strain>
    </source>
</reference>
<dbReference type="InterPro" id="IPR000944">
    <property type="entry name" value="Tscrpt_reg_Rrf2"/>
</dbReference>
<dbReference type="GO" id="GO:0003677">
    <property type="term" value="F:DNA binding"/>
    <property type="evidence" value="ECO:0007669"/>
    <property type="project" value="UniProtKB-KW"/>
</dbReference>
<evidence type="ECO:0000256" key="1">
    <source>
        <dbReference type="ARBA" id="ARBA00023125"/>
    </source>
</evidence>
<dbReference type="RefSeq" id="WP_134245407.1">
    <property type="nucleotide sequence ID" value="NZ_SNTY01000067.1"/>
</dbReference>
<keyword evidence="3" id="KW-1185">Reference proteome</keyword>
<dbReference type="InterPro" id="IPR036390">
    <property type="entry name" value="WH_DNA-bd_sf"/>
</dbReference>
<dbReference type="STRING" id="1120977.GCA_000619845_02323"/>
<dbReference type="Proteomes" id="UP000297834">
    <property type="component" value="Unassembled WGS sequence"/>
</dbReference>
<dbReference type="PANTHER" id="PTHR33221:SF4">
    <property type="entry name" value="HTH-TYPE TRANSCRIPTIONAL REPRESSOR NSRR"/>
    <property type="match status" value="1"/>
</dbReference>
<evidence type="ECO:0000313" key="2">
    <source>
        <dbReference type="EMBL" id="TEU24242.1"/>
    </source>
</evidence>
<organism evidence="2 3">
    <name type="scientific">Alkanindiges illinoisensis</name>
    <dbReference type="NCBI Taxonomy" id="197183"/>
    <lineage>
        <taxon>Bacteria</taxon>
        <taxon>Pseudomonadati</taxon>
        <taxon>Pseudomonadota</taxon>
        <taxon>Gammaproteobacteria</taxon>
        <taxon>Moraxellales</taxon>
        <taxon>Moraxellaceae</taxon>
        <taxon>Alkanindiges</taxon>
    </lineage>
</organism>
<name>A0A4Y7X9L4_9GAMM</name>
<dbReference type="EMBL" id="SNTY01000067">
    <property type="protein sequence ID" value="TEU24242.1"/>
    <property type="molecule type" value="Genomic_DNA"/>
</dbReference>